<protein>
    <recommendedName>
        <fullName evidence="1">ESAT-6-like protein</fullName>
    </recommendedName>
</protein>
<organism evidence="2 3">
    <name type="scientific">Mycobacteroides immunogenum</name>
    <dbReference type="NCBI Taxonomy" id="83262"/>
    <lineage>
        <taxon>Bacteria</taxon>
        <taxon>Bacillati</taxon>
        <taxon>Actinomycetota</taxon>
        <taxon>Actinomycetes</taxon>
        <taxon>Mycobacteriales</taxon>
        <taxon>Mycobacteriaceae</taxon>
        <taxon>Mycobacteroides</taxon>
    </lineage>
</organism>
<proteinExistence type="inferred from homology"/>
<accession>A0A179V9W0</accession>
<gene>
    <name evidence="2" type="ORF">AWB85_24240</name>
</gene>
<comment type="caution">
    <text evidence="2">The sequence shown here is derived from an EMBL/GenBank/DDBJ whole genome shotgun (WGS) entry which is preliminary data.</text>
</comment>
<dbReference type="NCBIfam" id="TIGR03930">
    <property type="entry name" value="WXG100_ESAT6"/>
    <property type="match status" value="1"/>
</dbReference>
<dbReference type="EMBL" id="LQYE01000013">
    <property type="protein sequence ID" value="OAT68678.1"/>
    <property type="molecule type" value="Genomic_DNA"/>
</dbReference>
<dbReference type="Gene3D" id="1.10.287.1060">
    <property type="entry name" value="ESAT-6-like"/>
    <property type="match status" value="1"/>
</dbReference>
<evidence type="ECO:0000313" key="2">
    <source>
        <dbReference type="EMBL" id="OAT68678.1"/>
    </source>
</evidence>
<dbReference type="AlphaFoldDB" id="A0A179V9W0"/>
<dbReference type="Pfam" id="PF06013">
    <property type="entry name" value="WXG100"/>
    <property type="match status" value="1"/>
</dbReference>
<dbReference type="SUPFAM" id="SSF140453">
    <property type="entry name" value="EsxAB dimer-like"/>
    <property type="match status" value="1"/>
</dbReference>
<dbReference type="RefSeq" id="WP_064630186.1">
    <property type="nucleotide sequence ID" value="NZ_LQYE01000013.1"/>
</dbReference>
<sequence length="102" mass="10386">MSDGVLGVPPEELARVSRLIASTAAGLSSELGALDSEVSEFVGSGWHGGSASAFAEQWVKFCEGAKLVNQGLSQMSSLLVSNKASFENREAANAASVNAAGI</sequence>
<dbReference type="InterPro" id="IPR036689">
    <property type="entry name" value="ESAT-6-like_sf"/>
</dbReference>
<comment type="similarity">
    <text evidence="1">Belongs to the WXG100 family.</text>
</comment>
<dbReference type="Proteomes" id="UP000186919">
    <property type="component" value="Unassembled WGS sequence"/>
</dbReference>
<name>A0A179V9W0_9MYCO</name>
<reference evidence="2 3" key="1">
    <citation type="submission" date="2016-01" db="EMBL/GenBank/DDBJ databases">
        <title>Mycobacterium immunogenum strain CD11_6 genome sequencing and assembly.</title>
        <authorList>
            <person name="Kaur G."/>
            <person name="Nair G.R."/>
            <person name="Mayilraj S."/>
        </authorList>
    </citation>
    <scope>NUCLEOTIDE SEQUENCE [LARGE SCALE GENOMIC DNA]</scope>
    <source>
        <strain evidence="2 3">CD11-6</strain>
    </source>
</reference>
<evidence type="ECO:0000313" key="3">
    <source>
        <dbReference type="Proteomes" id="UP000186919"/>
    </source>
</evidence>
<dbReference type="InterPro" id="IPR010310">
    <property type="entry name" value="T7SS_ESAT-6-like"/>
</dbReference>
<evidence type="ECO:0000256" key="1">
    <source>
        <dbReference type="RuleBase" id="RU362001"/>
    </source>
</evidence>